<name>A0A837CLH1_9BRAD</name>
<evidence type="ECO:0000313" key="2">
    <source>
        <dbReference type="EMBL" id="KGJ69741.1"/>
    </source>
</evidence>
<sequence>MERQARPSASSFMSSRLPLRINRPNSSAEKGRLGSSSIGRRTRGPKNLRIRLASRRMPIPSRQQQTSHEAHCSCWREENASAI</sequence>
<organism evidence="2 3">
    <name type="scientific">Bradyrhizobium diazoefficiens SEMIA 5080</name>
    <dbReference type="NCBI Taxonomy" id="754504"/>
    <lineage>
        <taxon>Bacteria</taxon>
        <taxon>Pseudomonadati</taxon>
        <taxon>Pseudomonadota</taxon>
        <taxon>Alphaproteobacteria</taxon>
        <taxon>Hyphomicrobiales</taxon>
        <taxon>Nitrobacteraceae</taxon>
        <taxon>Bradyrhizobium</taxon>
    </lineage>
</organism>
<evidence type="ECO:0000256" key="1">
    <source>
        <dbReference type="SAM" id="MobiDB-lite"/>
    </source>
</evidence>
<feature type="region of interest" description="Disordered" evidence="1">
    <location>
        <begin position="1"/>
        <end position="48"/>
    </location>
</feature>
<dbReference type="Proteomes" id="UP000024900">
    <property type="component" value="Unassembled WGS sequence"/>
</dbReference>
<reference evidence="2 3" key="1">
    <citation type="journal article" date="2014" name="BMC Genomics">
        <title>Comparative genomics of Bradyrhizobium japonicum CPAC 15 and Bradyrhizobium diazoefficiens CPAC 7: elite model strains for understanding symbiotic performance with soybean.</title>
        <authorList>
            <person name="Siqueira A.F."/>
            <person name="Ormeno-Orrillo E."/>
            <person name="Souza R.C."/>
            <person name="Rodrigues E.P."/>
            <person name="Almeida L.G."/>
            <person name="Barcellos F.G."/>
            <person name="Batista J.S."/>
            <person name="Nakatami A.S."/>
            <person name="Martinez-Romero E."/>
            <person name="Vasconcelos A.T."/>
            <person name="Hungria M."/>
        </authorList>
    </citation>
    <scope>NUCLEOTIDE SEQUENCE [LARGE SCALE GENOMIC DNA]</scope>
    <source>
        <strain evidence="2 3">SEMIA 5080</strain>
    </source>
</reference>
<feature type="compositionally biased region" description="Polar residues" evidence="1">
    <location>
        <begin position="23"/>
        <end position="39"/>
    </location>
</feature>
<protein>
    <submittedName>
        <fullName evidence="2">Uncharacterized protein</fullName>
    </submittedName>
</protein>
<gene>
    <name evidence="2" type="ORF">BJA5080_04496</name>
</gene>
<proteinExistence type="predicted"/>
<evidence type="ECO:0000313" key="3">
    <source>
        <dbReference type="Proteomes" id="UP000024900"/>
    </source>
</evidence>
<dbReference type="EMBL" id="ADOU02000004">
    <property type="protein sequence ID" value="KGJ69741.1"/>
    <property type="molecule type" value="Genomic_DNA"/>
</dbReference>
<dbReference type="AlphaFoldDB" id="A0A837CLH1"/>
<comment type="caution">
    <text evidence="2">The sequence shown here is derived from an EMBL/GenBank/DDBJ whole genome shotgun (WGS) entry which is preliminary data.</text>
</comment>
<accession>A0A837CLH1</accession>